<comment type="caution">
    <text evidence="4">The sequence shown here is derived from an EMBL/GenBank/DDBJ whole genome shotgun (WGS) entry which is preliminary data.</text>
</comment>
<evidence type="ECO:0000313" key="5">
    <source>
        <dbReference type="Proteomes" id="UP001607151"/>
    </source>
</evidence>
<dbReference type="EMBL" id="JBIHSN010000002">
    <property type="protein sequence ID" value="MFH0264153.1"/>
    <property type="molecule type" value="Genomic_DNA"/>
</dbReference>
<dbReference type="Pfam" id="PF13511">
    <property type="entry name" value="DUF4124"/>
    <property type="match status" value="1"/>
</dbReference>
<name>A0ABW7ISG4_9VIBR</name>
<dbReference type="InterPro" id="IPR025392">
    <property type="entry name" value="DUF4124"/>
</dbReference>
<proteinExistence type="predicted"/>
<reference evidence="4 5" key="1">
    <citation type="submission" date="2024-10" db="EMBL/GenBank/DDBJ databases">
        <authorList>
            <person name="Yibar A."/>
            <person name="Saticioglu I.B."/>
            <person name="Duman M."/>
            <person name="Ajmi N."/>
            <person name="Gurler F."/>
            <person name="Ay H."/>
            <person name="Onuk E."/>
            <person name="Guler S."/>
            <person name="Romalde J.L."/>
        </authorList>
    </citation>
    <scope>NUCLEOTIDE SEQUENCE [LARGE SCALE GENOMIC DNA]</scope>
    <source>
        <strain evidence="4 5">14-MA-B</strain>
    </source>
</reference>
<keyword evidence="5" id="KW-1185">Reference proteome</keyword>
<sequence>MKRIFISVLLLNLIMGQSVLAGQVYKWTDQKGVTHFSDSPPPAQVNTKEMVSLPDIKAPAPEPQYGDSTQVAKQPTEALLSSTDNSISNNTPNDTEITKQDDSPKPAKAQKKITLKIANLQDDQTIRSNRGFITVQVELNRKLKIGESLQLMMNTQPYGAPQTPSLWELNNIDRGTHTFSVNVVESGKVIASSNTITVHLHRTTVK</sequence>
<feature type="chain" id="PRO_5047228147" evidence="2">
    <location>
        <begin position="22"/>
        <end position="206"/>
    </location>
</feature>
<feature type="signal peptide" evidence="2">
    <location>
        <begin position="1"/>
        <end position="21"/>
    </location>
</feature>
<feature type="compositionally biased region" description="Basic and acidic residues" evidence="1">
    <location>
        <begin position="96"/>
        <end position="105"/>
    </location>
</feature>
<keyword evidence="2" id="KW-0732">Signal</keyword>
<feature type="region of interest" description="Disordered" evidence="1">
    <location>
        <begin position="56"/>
        <end position="110"/>
    </location>
</feature>
<evidence type="ECO:0000256" key="1">
    <source>
        <dbReference type="SAM" id="MobiDB-lite"/>
    </source>
</evidence>
<dbReference type="Proteomes" id="UP001607151">
    <property type="component" value="Unassembled WGS sequence"/>
</dbReference>
<accession>A0ABW7ISG4</accession>
<evidence type="ECO:0000256" key="2">
    <source>
        <dbReference type="SAM" id="SignalP"/>
    </source>
</evidence>
<gene>
    <name evidence="4" type="ORF">ACGRQ9_01165</name>
</gene>
<evidence type="ECO:0000313" key="4">
    <source>
        <dbReference type="EMBL" id="MFH0264153.1"/>
    </source>
</evidence>
<evidence type="ECO:0000259" key="3">
    <source>
        <dbReference type="Pfam" id="PF13511"/>
    </source>
</evidence>
<feature type="domain" description="DUF4124" evidence="3">
    <location>
        <begin position="18"/>
        <end position="64"/>
    </location>
</feature>
<dbReference type="RefSeq" id="WP_394607097.1">
    <property type="nucleotide sequence ID" value="NZ_JBIHSJ010000001.1"/>
</dbReference>
<feature type="compositionally biased region" description="Polar residues" evidence="1">
    <location>
        <begin position="66"/>
        <end position="95"/>
    </location>
</feature>
<organism evidence="4 5">
    <name type="scientific">Vibrio rumoiensis</name>
    <dbReference type="NCBI Taxonomy" id="76258"/>
    <lineage>
        <taxon>Bacteria</taxon>
        <taxon>Pseudomonadati</taxon>
        <taxon>Pseudomonadota</taxon>
        <taxon>Gammaproteobacteria</taxon>
        <taxon>Vibrionales</taxon>
        <taxon>Vibrionaceae</taxon>
        <taxon>Vibrio</taxon>
    </lineage>
</organism>
<protein>
    <submittedName>
        <fullName evidence="4">DUF4124 domain-containing protein</fullName>
    </submittedName>
</protein>